<reference evidence="1" key="2">
    <citation type="submission" date="2020-11" db="EMBL/GenBank/DDBJ databases">
        <authorList>
            <person name="McCartney M.A."/>
            <person name="Auch B."/>
            <person name="Kono T."/>
            <person name="Mallez S."/>
            <person name="Becker A."/>
            <person name="Gohl D.M."/>
            <person name="Silverstein K.A.T."/>
            <person name="Koren S."/>
            <person name="Bechman K.B."/>
            <person name="Herman A."/>
            <person name="Abrahante J.E."/>
            <person name="Garbe J."/>
        </authorList>
    </citation>
    <scope>NUCLEOTIDE SEQUENCE</scope>
    <source>
        <strain evidence="1">Duluth1</strain>
        <tissue evidence="1">Whole animal</tissue>
    </source>
</reference>
<evidence type="ECO:0000313" key="2">
    <source>
        <dbReference type="Proteomes" id="UP000828390"/>
    </source>
</evidence>
<sequence length="126" mass="14282">MGLNTQESDEDVVSLPHVLLHPRSVVNSIVVIIAARVCSVLDPTLEPHLREVSKVRVRVRVCAVLDPTIEPHLREGKGVDRSRPDRGTTSSRYQGLAWRTEDIGRLSSYLTLHWYQQDIQTVITYL</sequence>
<comment type="caution">
    <text evidence="1">The sequence shown here is derived from an EMBL/GenBank/DDBJ whole genome shotgun (WGS) entry which is preliminary data.</text>
</comment>
<name>A0A9D4C0C3_DREPO</name>
<evidence type="ECO:0000313" key="1">
    <source>
        <dbReference type="EMBL" id="KAH3714817.1"/>
    </source>
</evidence>
<reference evidence="1" key="1">
    <citation type="journal article" date="2019" name="bioRxiv">
        <title>The Genome of the Zebra Mussel, Dreissena polymorpha: A Resource for Invasive Species Research.</title>
        <authorList>
            <person name="McCartney M.A."/>
            <person name="Auch B."/>
            <person name="Kono T."/>
            <person name="Mallez S."/>
            <person name="Zhang Y."/>
            <person name="Obille A."/>
            <person name="Becker A."/>
            <person name="Abrahante J.E."/>
            <person name="Garbe J."/>
            <person name="Badalamenti J.P."/>
            <person name="Herman A."/>
            <person name="Mangelson H."/>
            <person name="Liachko I."/>
            <person name="Sullivan S."/>
            <person name="Sone E.D."/>
            <person name="Koren S."/>
            <person name="Silverstein K.A.T."/>
            <person name="Beckman K.B."/>
            <person name="Gohl D.M."/>
        </authorList>
    </citation>
    <scope>NUCLEOTIDE SEQUENCE</scope>
    <source>
        <strain evidence="1">Duluth1</strain>
        <tissue evidence="1">Whole animal</tissue>
    </source>
</reference>
<gene>
    <name evidence="1" type="ORF">DPMN_057518</name>
</gene>
<dbReference type="AlphaFoldDB" id="A0A9D4C0C3"/>
<dbReference type="Proteomes" id="UP000828390">
    <property type="component" value="Unassembled WGS sequence"/>
</dbReference>
<organism evidence="1 2">
    <name type="scientific">Dreissena polymorpha</name>
    <name type="common">Zebra mussel</name>
    <name type="synonym">Mytilus polymorpha</name>
    <dbReference type="NCBI Taxonomy" id="45954"/>
    <lineage>
        <taxon>Eukaryota</taxon>
        <taxon>Metazoa</taxon>
        <taxon>Spiralia</taxon>
        <taxon>Lophotrochozoa</taxon>
        <taxon>Mollusca</taxon>
        <taxon>Bivalvia</taxon>
        <taxon>Autobranchia</taxon>
        <taxon>Heteroconchia</taxon>
        <taxon>Euheterodonta</taxon>
        <taxon>Imparidentia</taxon>
        <taxon>Neoheterodontei</taxon>
        <taxon>Myida</taxon>
        <taxon>Dreissenoidea</taxon>
        <taxon>Dreissenidae</taxon>
        <taxon>Dreissena</taxon>
    </lineage>
</organism>
<keyword evidence="2" id="KW-1185">Reference proteome</keyword>
<accession>A0A9D4C0C3</accession>
<protein>
    <submittedName>
        <fullName evidence="1">Uncharacterized protein</fullName>
    </submittedName>
</protein>
<dbReference type="EMBL" id="JAIWYP010000013">
    <property type="protein sequence ID" value="KAH3714817.1"/>
    <property type="molecule type" value="Genomic_DNA"/>
</dbReference>
<proteinExistence type="predicted"/>